<dbReference type="AlphaFoldDB" id="A0AAD2E9D5"/>
<dbReference type="GO" id="GO:0005975">
    <property type="term" value="P:carbohydrate metabolic process"/>
    <property type="evidence" value="ECO:0007669"/>
    <property type="project" value="InterPro"/>
</dbReference>
<comment type="similarity">
    <text evidence="2">Belongs to the SNAP family.</text>
</comment>
<dbReference type="Proteomes" id="UP000834106">
    <property type="component" value="Chromosome 18"/>
</dbReference>
<dbReference type="InterPro" id="IPR048395">
    <property type="entry name" value="Glyco_hydro_31_C"/>
</dbReference>
<dbReference type="FunFam" id="3.20.20.80:FF:000016">
    <property type="entry name" value="Maltase-glucoamylase, intestinal"/>
    <property type="match status" value="1"/>
</dbReference>
<protein>
    <recommendedName>
        <fullName evidence="14">Alpha-glucosidase</fullName>
    </recommendedName>
</protein>
<dbReference type="PANTHER" id="PTHR22762">
    <property type="entry name" value="ALPHA-GLUCOSIDASE"/>
    <property type="match status" value="1"/>
</dbReference>
<name>A0AAD2E9D5_9LAMI</name>
<dbReference type="GO" id="GO:0006886">
    <property type="term" value="P:intracellular protein transport"/>
    <property type="evidence" value="ECO:0007669"/>
    <property type="project" value="InterPro"/>
</dbReference>
<dbReference type="SUPFAM" id="SSF51011">
    <property type="entry name" value="Glycosyl hydrolase domain"/>
    <property type="match status" value="1"/>
</dbReference>
<dbReference type="FunFam" id="1.25.40.10:FF:000323">
    <property type="entry name" value="Gamma-soluble NSF attachment protein"/>
    <property type="match status" value="1"/>
</dbReference>
<dbReference type="PANTHER" id="PTHR22762:SF150">
    <property type="entry name" value="ALPHA-GLUCOSIDASE-LIKE"/>
    <property type="match status" value="1"/>
</dbReference>
<dbReference type="InterPro" id="IPR011990">
    <property type="entry name" value="TPR-like_helical_dom_sf"/>
</dbReference>
<evidence type="ECO:0000259" key="10">
    <source>
        <dbReference type="Pfam" id="PF13802"/>
    </source>
</evidence>
<keyword evidence="4" id="KW-0732">Signal</keyword>
<dbReference type="InterPro" id="IPR030458">
    <property type="entry name" value="Glyco_hydro_31_AS"/>
</dbReference>
<feature type="domain" description="Glycoside hydrolase family 31 N-terminal" evidence="10">
    <location>
        <begin position="87"/>
        <end position="258"/>
    </location>
</feature>
<keyword evidence="8" id="KW-0326">Glycosidase</keyword>
<dbReference type="InterPro" id="IPR013780">
    <property type="entry name" value="Glyco_hydro_b"/>
</dbReference>
<dbReference type="FunFam" id="2.60.40.1180:FF:000044">
    <property type="entry name" value="Alpha-glucosidase 1"/>
    <property type="match status" value="1"/>
</dbReference>
<keyword evidence="3" id="KW-0813">Transport</keyword>
<evidence type="ECO:0000256" key="1">
    <source>
        <dbReference type="ARBA" id="ARBA00007806"/>
    </source>
</evidence>
<evidence type="ECO:0000256" key="7">
    <source>
        <dbReference type="ARBA" id="ARBA00023180"/>
    </source>
</evidence>
<dbReference type="PROSITE" id="PS00707">
    <property type="entry name" value="GLYCOSYL_HYDROL_F31_2"/>
    <property type="match status" value="1"/>
</dbReference>
<dbReference type="SUPFAM" id="SSF48452">
    <property type="entry name" value="TPR-like"/>
    <property type="match status" value="1"/>
</dbReference>
<organism evidence="12 13">
    <name type="scientific">Fraxinus pennsylvanica</name>
    <dbReference type="NCBI Taxonomy" id="56036"/>
    <lineage>
        <taxon>Eukaryota</taxon>
        <taxon>Viridiplantae</taxon>
        <taxon>Streptophyta</taxon>
        <taxon>Embryophyta</taxon>
        <taxon>Tracheophyta</taxon>
        <taxon>Spermatophyta</taxon>
        <taxon>Magnoliopsida</taxon>
        <taxon>eudicotyledons</taxon>
        <taxon>Gunneridae</taxon>
        <taxon>Pentapetalae</taxon>
        <taxon>asterids</taxon>
        <taxon>lamiids</taxon>
        <taxon>Lamiales</taxon>
        <taxon>Oleaceae</taxon>
        <taxon>Oleeae</taxon>
        <taxon>Fraxinus</taxon>
    </lineage>
</organism>
<keyword evidence="7" id="KW-0325">Glycoprotein</keyword>
<dbReference type="Gene3D" id="2.60.40.1760">
    <property type="entry name" value="glycosyl hydrolase (family 31)"/>
    <property type="match status" value="1"/>
</dbReference>
<dbReference type="InterPro" id="IPR000322">
    <property type="entry name" value="Glyco_hydro_31_TIM"/>
</dbReference>
<dbReference type="InterPro" id="IPR025887">
    <property type="entry name" value="Glyco_hydro_31_N_dom"/>
</dbReference>
<dbReference type="Gene3D" id="1.25.40.10">
    <property type="entry name" value="Tetratricopeptide repeat domain"/>
    <property type="match status" value="1"/>
</dbReference>
<feature type="domain" description="Glycosyl hydrolase family 31 C-terminal" evidence="11">
    <location>
        <begin position="658"/>
        <end position="747"/>
    </location>
</feature>
<sequence>MKIIVPFLLYYRPVPFHCFDFRNLKAQIKTKQTSIAENEAQLPIGYGYTIKSVGKDSSGRSLTAALQLIENSSVFGPDIQNLNLIASFETNDCLRIRITDSTHQRWEVPNNIVHRQMPSHTYQVSTGYHHFLSNVNSDLVFTLHYTTPFGFSVRRLSTGDILFDTSPVSGHPDTFVVFKDQYVQVSSSLPSNRSNIYGLGEHTKSSFKLKHKQMLTLWNADIGSSNPDLNLYGSHPFYMDIRSPMGTAQGVLLLNSNGMDIVYTGDMITYKVIGGVLDFYFFAGPSAKMVMDQYTQLVGRPAPMPYWSFGFHQCRWGYKNVNDIQEVVDQYAKAGIPLEVIWTDIDYMDGFKDFTLDPVNFPLDRMKSFVNKLHQNNQKYVLILDPGIHVSETYETYIRGMQADVFIKRDNIPYMGTVWPGKVYYPDFLNPAGGVFWSNEISNFHNLLPFDGLWLDMNEISNFISSSPSALSMLDDPPYKINNSGAQNPINSRTVPASSLHFGNVTEYDAHNLYGLLESKATNQALVIATSKRPFILARSTFVGSGKYAAHWTGDNAATWEDLAYSIPSILNFGLFGIPMVGADICGFSRNTTEELCQRWIQLGAFYPFSRDHSANDTTHQELYLWDSVATAAKKALGLRYQLLPYFYMLMYEAHMRGTPIARPLFFSFPEDINTYEIDSQFLLGRGVMVSPVLKQGVISVNAYFPAGNWFNLFNYSNSLSLNQGKHVTLYSPPDHINVHLREGNIIAMQGEALTTQAARKTPFKLLVVLSSKENSTGEVFLDDGEEVEMGREGGRWTLIQYNGRISGSTVTVESNVINKEYALSQKWIVEKVTFLGLKNVTKLMSHELVINTGTKWMIKNTGARTSLKVSGGFAIVQELRPKENFISRSTMANSDPDKLITKADKLTKLSMTRWSADWKGATVLYEQAANAYRLAKNYEKAKEAFEKASKGQEMLSSPWDAAKHMESAAVLAKEVGNWKEVSEFSRHASELFTECGRSQPASDALAKGARALEDVAPEEAIQLYTDACDALEEDGKEQMAFDLYRAATSVYIKLEKYADAATFLLRWALSADKCNATHSQCKAYLSAIIVHLYAHDFQQAEKCYNDCCQVEAFLNSDQNRAASRLLSAYTEGDVEEIKRAAQSSIISNLDHVIVKLARKLPTGDVSAFKMDTKDLEEPLDEDDLT</sequence>
<evidence type="ECO:0000256" key="8">
    <source>
        <dbReference type="ARBA" id="ARBA00023295"/>
    </source>
</evidence>
<evidence type="ECO:0000259" key="11">
    <source>
        <dbReference type="Pfam" id="PF21365"/>
    </source>
</evidence>
<evidence type="ECO:0000256" key="4">
    <source>
        <dbReference type="ARBA" id="ARBA00022729"/>
    </source>
</evidence>
<dbReference type="GO" id="GO:0090599">
    <property type="term" value="F:alpha-glucosidase activity"/>
    <property type="evidence" value="ECO:0007669"/>
    <property type="project" value="UniProtKB-ARBA"/>
</dbReference>
<dbReference type="CDD" id="cd15832">
    <property type="entry name" value="SNAP"/>
    <property type="match status" value="1"/>
</dbReference>
<evidence type="ECO:0000313" key="13">
    <source>
        <dbReference type="Proteomes" id="UP000834106"/>
    </source>
</evidence>
<evidence type="ECO:0008006" key="14">
    <source>
        <dbReference type="Google" id="ProtNLM"/>
    </source>
</evidence>
<dbReference type="InterPro" id="IPR030459">
    <property type="entry name" value="Glyco_hydro_31_CS"/>
</dbReference>
<dbReference type="Pfam" id="PF21365">
    <property type="entry name" value="Glyco_hydro_31_3rd"/>
    <property type="match status" value="1"/>
</dbReference>
<dbReference type="SUPFAM" id="SSF51445">
    <property type="entry name" value="(Trans)glycosidases"/>
    <property type="match status" value="1"/>
</dbReference>
<dbReference type="SUPFAM" id="SSF74650">
    <property type="entry name" value="Galactose mutarotase-like"/>
    <property type="match status" value="1"/>
</dbReference>
<evidence type="ECO:0000259" key="9">
    <source>
        <dbReference type="Pfam" id="PF01055"/>
    </source>
</evidence>
<dbReference type="Pfam" id="PF13802">
    <property type="entry name" value="Gal_mutarotas_2"/>
    <property type="match status" value="1"/>
</dbReference>
<accession>A0AAD2E9D5</accession>
<keyword evidence="13" id="KW-1185">Reference proteome</keyword>
<dbReference type="PROSITE" id="PS00129">
    <property type="entry name" value="GLYCOSYL_HYDROL_F31_1"/>
    <property type="match status" value="1"/>
</dbReference>
<proteinExistence type="inferred from homology"/>
<dbReference type="CDD" id="cd06602">
    <property type="entry name" value="GH31_MGAM_SI_GAA"/>
    <property type="match status" value="1"/>
</dbReference>
<evidence type="ECO:0000256" key="5">
    <source>
        <dbReference type="ARBA" id="ARBA00022801"/>
    </source>
</evidence>
<dbReference type="Gene3D" id="3.20.20.80">
    <property type="entry name" value="Glycosidases"/>
    <property type="match status" value="1"/>
</dbReference>
<dbReference type="CDD" id="cd14752">
    <property type="entry name" value="GH31_N"/>
    <property type="match status" value="1"/>
</dbReference>
<dbReference type="GO" id="GO:0030246">
    <property type="term" value="F:carbohydrate binding"/>
    <property type="evidence" value="ECO:0007669"/>
    <property type="project" value="InterPro"/>
</dbReference>
<keyword evidence="5" id="KW-0378">Hydrolase</keyword>
<gene>
    <name evidence="12" type="ORF">FPE_LOCUS29644</name>
</gene>
<comment type="similarity">
    <text evidence="1">Belongs to the glycosyl hydrolase 31 family.</text>
</comment>
<dbReference type="InterPro" id="IPR017853">
    <property type="entry name" value="GH"/>
</dbReference>
<dbReference type="EMBL" id="OU503053">
    <property type="protein sequence ID" value="CAI9782214.1"/>
    <property type="molecule type" value="Genomic_DNA"/>
</dbReference>
<dbReference type="Gene3D" id="2.60.40.1180">
    <property type="entry name" value="Golgi alpha-mannosidase II"/>
    <property type="match status" value="2"/>
</dbReference>
<dbReference type="InterPro" id="IPR000744">
    <property type="entry name" value="NSF_attach"/>
</dbReference>
<keyword evidence="6" id="KW-0653">Protein transport</keyword>
<dbReference type="Pfam" id="PF01055">
    <property type="entry name" value="Glyco_hydro_31_2nd"/>
    <property type="match status" value="1"/>
</dbReference>
<evidence type="ECO:0000256" key="2">
    <source>
        <dbReference type="ARBA" id="ARBA00010050"/>
    </source>
</evidence>
<feature type="domain" description="Glycoside hydrolase family 31 TIM barrel" evidence="9">
    <location>
        <begin position="301"/>
        <end position="649"/>
    </location>
</feature>
<dbReference type="Pfam" id="PF14938">
    <property type="entry name" value="SNAP"/>
    <property type="match status" value="1"/>
</dbReference>
<evidence type="ECO:0000313" key="12">
    <source>
        <dbReference type="EMBL" id="CAI9782214.1"/>
    </source>
</evidence>
<dbReference type="InterPro" id="IPR011013">
    <property type="entry name" value="Gal_mutarotase_sf_dom"/>
</dbReference>
<evidence type="ECO:0000256" key="6">
    <source>
        <dbReference type="ARBA" id="ARBA00022927"/>
    </source>
</evidence>
<reference evidence="12" key="1">
    <citation type="submission" date="2023-05" db="EMBL/GenBank/DDBJ databases">
        <authorList>
            <person name="Huff M."/>
        </authorList>
    </citation>
    <scope>NUCLEOTIDE SEQUENCE</scope>
</reference>
<evidence type="ECO:0000256" key="3">
    <source>
        <dbReference type="ARBA" id="ARBA00022448"/>
    </source>
</evidence>